<dbReference type="EMBL" id="QRTC01000008">
    <property type="protein sequence ID" value="RGQ43101.1"/>
    <property type="molecule type" value="Genomic_DNA"/>
</dbReference>
<feature type="domain" description="HTH cro/C1-type" evidence="1">
    <location>
        <begin position="23"/>
        <end position="82"/>
    </location>
</feature>
<dbReference type="GO" id="GO:0003677">
    <property type="term" value="F:DNA binding"/>
    <property type="evidence" value="ECO:0007669"/>
    <property type="project" value="InterPro"/>
</dbReference>
<dbReference type="AlphaFoldDB" id="A0A412AZ79"/>
<dbReference type="Pfam" id="PF13443">
    <property type="entry name" value="HTH_26"/>
    <property type="match status" value="1"/>
</dbReference>
<gene>
    <name evidence="2" type="ORF">DWY99_03415</name>
</gene>
<comment type="caution">
    <text evidence="2">The sequence shown here is derived from an EMBL/GenBank/DDBJ whole genome shotgun (WGS) entry which is preliminary data.</text>
</comment>
<protein>
    <submittedName>
        <fullName evidence="2">XRE family transcriptional regulator</fullName>
    </submittedName>
</protein>
<evidence type="ECO:0000313" key="3">
    <source>
        <dbReference type="Proteomes" id="UP000284751"/>
    </source>
</evidence>
<dbReference type="Proteomes" id="UP000284751">
    <property type="component" value="Unassembled WGS sequence"/>
</dbReference>
<reference evidence="2 3" key="1">
    <citation type="submission" date="2018-08" db="EMBL/GenBank/DDBJ databases">
        <title>A genome reference for cultivated species of the human gut microbiota.</title>
        <authorList>
            <person name="Zou Y."/>
            <person name="Xue W."/>
            <person name="Luo G."/>
        </authorList>
    </citation>
    <scope>NUCLEOTIDE SEQUENCE [LARGE SCALE GENOMIC DNA]</scope>
    <source>
        <strain evidence="2 3">AF28-26</strain>
    </source>
</reference>
<evidence type="ECO:0000259" key="1">
    <source>
        <dbReference type="Pfam" id="PF13443"/>
    </source>
</evidence>
<accession>A0A412AZ79</accession>
<organism evidence="2 3">
    <name type="scientific">[Clostridium] leptum</name>
    <dbReference type="NCBI Taxonomy" id="1535"/>
    <lineage>
        <taxon>Bacteria</taxon>
        <taxon>Bacillati</taxon>
        <taxon>Bacillota</taxon>
        <taxon>Clostridia</taxon>
        <taxon>Eubacteriales</taxon>
        <taxon>Oscillospiraceae</taxon>
        <taxon>Oscillospiraceae incertae sedis</taxon>
    </lineage>
</organism>
<name>A0A412AZ79_9FIRM</name>
<proteinExistence type="predicted"/>
<sequence>MAIITAIMKLVKGAQTVIRYDPLWKTMAKKKATTYTLRVTFGMSHATVQRLQSNLPVTTHTLDKLCKSLDCRLEDIAEYVPDDPK</sequence>
<dbReference type="InterPro" id="IPR010982">
    <property type="entry name" value="Lambda_DNA-bd_dom_sf"/>
</dbReference>
<dbReference type="InterPro" id="IPR001387">
    <property type="entry name" value="Cro/C1-type_HTH"/>
</dbReference>
<evidence type="ECO:0000313" key="2">
    <source>
        <dbReference type="EMBL" id="RGQ43101.1"/>
    </source>
</evidence>
<dbReference type="SUPFAM" id="SSF47413">
    <property type="entry name" value="lambda repressor-like DNA-binding domains"/>
    <property type="match status" value="1"/>
</dbReference>